<dbReference type="KEGG" id="mlz:F6J85_11520"/>
<protein>
    <submittedName>
        <fullName evidence="5">AraC family transcriptional regulator</fullName>
    </submittedName>
</protein>
<organism evidence="5 6">
    <name type="scientific">Microbacterium lushaniae</name>
    <dbReference type="NCBI Taxonomy" id="2614639"/>
    <lineage>
        <taxon>Bacteria</taxon>
        <taxon>Bacillati</taxon>
        <taxon>Actinomycetota</taxon>
        <taxon>Actinomycetes</taxon>
        <taxon>Micrococcales</taxon>
        <taxon>Microbacteriaceae</taxon>
        <taxon>Microbacterium</taxon>
    </lineage>
</organism>
<dbReference type="InterPro" id="IPR018060">
    <property type="entry name" value="HTH_AraC"/>
</dbReference>
<dbReference type="RefSeq" id="WP_150925134.1">
    <property type="nucleotide sequence ID" value="NZ_CP044232.1"/>
</dbReference>
<evidence type="ECO:0000259" key="4">
    <source>
        <dbReference type="PROSITE" id="PS01124"/>
    </source>
</evidence>
<proteinExistence type="predicted"/>
<dbReference type="PROSITE" id="PS01124">
    <property type="entry name" value="HTH_ARAC_FAMILY_2"/>
    <property type="match status" value="1"/>
</dbReference>
<evidence type="ECO:0000313" key="6">
    <source>
        <dbReference type="Proteomes" id="UP000325516"/>
    </source>
</evidence>
<evidence type="ECO:0000256" key="2">
    <source>
        <dbReference type="ARBA" id="ARBA00023125"/>
    </source>
</evidence>
<dbReference type="PANTHER" id="PTHR46796">
    <property type="entry name" value="HTH-TYPE TRANSCRIPTIONAL ACTIVATOR RHAS-RELATED"/>
    <property type="match status" value="1"/>
</dbReference>
<dbReference type="PROSITE" id="PS00041">
    <property type="entry name" value="HTH_ARAC_FAMILY_1"/>
    <property type="match status" value="1"/>
</dbReference>
<keyword evidence="6" id="KW-1185">Reference proteome</keyword>
<dbReference type="InterPro" id="IPR009057">
    <property type="entry name" value="Homeodomain-like_sf"/>
</dbReference>
<dbReference type="InterPro" id="IPR050204">
    <property type="entry name" value="AraC_XylS_family_regulators"/>
</dbReference>
<dbReference type="SUPFAM" id="SSF46689">
    <property type="entry name" value="Homeodomain-like"/>
    <property type="match status" value="1"/>
</dbReference>
<feature type="domain" description="HTH araC/xylS-type" evidence="4">
    <location>
        <begin position="153"/>
        <end position="251"/>
    </location>
</feature>
<evidence type="ECO:0000256" key="3">
    <source>
        <dbReference type="ARBA" id="ARBA00023163"/>
    </source>
</evidence>
<keyword evidence="1" id="KW-0805">Transcription regulation</keyword>
<dbReference type="SMART" id="SM00342">
    <property type="entry name" value="HTH_ARAC"/>
    <property type="match status" value="1"/>
</dbReference>
<name>A0A5J6L4U6_9MICO</name>
<dbReference type="Gene3D" id="1.10.10.60">
    <property type="entry name" value="Homeodomain-like"/>
    <property type="match status" value="1"/>
</dbReference>
<dbReference type="Pfam" id="PF12833">
    <property type="entry name" value="HTH_18"/>
    <property type="match status" value="1"/>
</dbReference>
<dbReference type="InterPro" id="IPR046532">
    <property type="entry name" value="DUF6597"/>
</dbReference>
<dbReference type="GO" id="GO:0003700">
    <property type="term" value="F:DNA-binding transcription factor activity"/>
    <property type="evidence" value="ECO:0007669"/>
    <property type="project" value="InterPro"/>
</dbReference>
<dbReference type="GO" id="GO:0043565">
    <property type="term" value="F:sequence-specific DNA binding"/>
    <property type="evidence" value="ECO:0007669"/>
    <property type="project" value="InterPro"/>
</dbReference>
<keyword evidence="2" id="KW-0238">DNA-binding</keyword>
<keyword evidence="3" id="KW-0804">Transcription</keyword>
<dbReference type="AlphaFoldDB" id="A0A5J6L4U6"/>
<evidence type="ECO:0000256" key="1">
    <source>
        <dbReference type="ARBA" id="ARBA00023015"/>
    </source>
</evidence>
<dbReference type="EMBL" id="CP044232">
    <property type="protein sequence ID" value="QEW03659.1"/>
    <property type="molecule type" value="Genomic_DNA"/>
</dbReference>
<evidence type="ECO:0000313" key="5">
    <source>
        <dbReference type="EMBL" id="QEW03659.1"/>
    </source>
</evidence>
<dbReference type="InterPro" id="IPR018062">
    <property type="entry name" value="HTH_AraC-typ_CS"/>
</dbReference>
<dbReference type="Proteomes" id="UP000325516">
    <property type="component" value="Chromosome"/>
</dbReference>
<dbReference type="Pfam" id="PF20240">
    <property type="entry name" value="DUF6597"/>
    <property type="match status" value="1"/>
</dbReference>
<reference evidence="6" key="1">
    <citation type="submission" date="2019-09" db="EMBL/GenBank/DDBJ databases">
        <title>Mumia zhuanghuii sp. nov. isolated from the intestinal contents of plateau pika (Ochotona curzoniae) in the Qinghai-Tibet plateau of China.</title>
        <authorList>
            <person name="Tian Z."/>
        </authorList>
    </citation>
    <scope>NUCLEOTIDE SEQUENCE [LARGE SCALE GENOMIC DNA]</scope>
    <source>
        <strain evidence="6">L-031</strain>
    </source>
</reference>
<sequence length="258" mass="27972">MADRTRGVLFPERLPRLDRVAPGEAAGAVSWFWVPQWDLPPGVVSRQPLLAYPAANLVVQDGQVHLWGATTRVGERVLQGSGWAVGALLRPAALAVLSDAPSALVDDSREVDEPDLVRAVTMAMPDVPAACSAMAAWLIDRVGAPEGERALANDMVDLLSSDPAVLRVEDAARRLRVSVRTLQRLAHRTVGLSPAAIIRRRRLQEAAARIREDPAVPLAQVAVDAGYADQAHLARDFRTVLAMAPSDYRRTRAPRERG</sequence>
<accession>A0A5J6L4U6</accession>
<gene>
    <name evidence="5" type="ORF">F6J85_11520</name>
</gene>